<dbReference type="EMBL" id="CP002480">
    <property type="protein sequence ID" value="ADW69667.1"/>
    <property type="molecule type" value="Genomic_DNA"/>
</dbReference>
<accession>E8WWK3</accession>
<dbReference type="Gene3D" id="1.10.4030.10">
    <property type="entry name" value="Porin chaperone SurA, peptide-binding domain"/>
    <property type="match status" value="1"/>
</dbReference>
<reference evidence="3" key="1">
    <citation type="submission" date="2011-01" db="EMBL/GenBank/DDBJ databases">
        <title>Complete sequence of chromosome of Acidobacterium sp. MP5ACTX9.</title>
        <authorList>
            <consortium name="US DOE Joint Genome Institute"/>
            <person name="Lucas S."/>
            <person name="Copeland A."/>
            <person name="Lapidus A."/>
            <person name="Cheng J.-F."/>
            <person name="Goodwin L."/>
            <person name="Pitluck S."/>
            <person name="Teshima H."/>
            <person name="Detter J.C."/>
            <person name="Han C."/>
            <person name="Tapia R."/>
            <person name="Land M."/>
            <person name="Hauser L."/>
            <person name="Kyrpides N."/>
            <person name="Ivanova N."/>
            <person name="Ovchinnikova G."/>
            <person name="Pagani I."/>
            <person name="Rawat S.R."/>
            <person name="Mannisto M."/>
            <person name="Haggblom M.M."/>
            <person name="Woyke T."/>
        </authorList>
    </citation>
    <scope>NUCLEOTIDE SEQUENCE [LARGE SCALE GENOMIC DNA]</scope>
    <source>
        <strain evidence="3">MP5ACTX9</strain>
    </source>
</reference>
<keyword evidence="3" id="KW-1185">Reference proteome</keyword>
<evidence type="ECO:0000313" key="2">
    <source>
        <dbReference type="EMBL" id="ADW69667.1"/>
    </source>
</evidence>
<dbReference type="STRING" id="1198114.AciX9_2642"/>
<dbReference type="KEGG" id="acm:AciX9_2642"/>
<sequence length="257" mass="28682">MDMRHHNSALKMGMLTLLAFLTSGPRLLGQAAVSGSSAAQSQARSPIVPSGDGITVDQVVAVVNGDLILESDVAEERRFGAFQPFSNPEGTYSREETVQRLIDRSLILQQARLQPDDAVTKEQATSELNELRGVIPACKQYRCETDAGWQKFVEAQGFTVAELTKHWQQRMQVLKFIEVRFRMGIRITQQEIKDYYDKTLLPAYAKRKATAPKLDTISDRIQEILLQQQVSNLLGDWLKTLRAQGSVRVMTASGEAS</sequence>
<keyword evidence="1" id="KW-0732">Signal</keyword>
<dbReference type="InterPro" id="IPR027304">
    <property type="entry name" value="Trigger_fact/SurA_dom_sf"/>
</dbReference>
<dbReference type="AlphaFoldDB" id="E8WWK3"/>
<name>E8WWK3_GRATM</name>
<protein>
    <recommendedName>
        <fullName evidence="4">SurA domain protein</fullName>
    </recommendedName>
</protein>
<dbReference type="eggNOG" id="COG0760">
    <property type="taxonomic scope" value="Bacteria"/>
</dbReference>
<gene>
    <name evidence="2" type="ordered locus">AciX9_2642</name>
</gene>
<evidence type="ECO:0000256" key="1">
    <source>
        <dbReference type="ARBA" id="ARBA00022729"/>
    </source>
</evidence>
<dbReference type="HOGENOM" id="CLU_1131687_0_0_0"/>
<dbReference type="PANTHER" id="PTHR47637">
    <property type="entry name" value="CHAPERONE SURA"/>
    <property type="match status" value="1"/>
</dbReference>
<dbReference type="InterPro" id="IPR050280">
    <property type="entry name" value="OMP_Chaperone_SurA"/>
</dbReference>
<dbReference type="PaxDb" id="1198114-AciX9_2642"/>
<dbReference type="Proteomes" id="UP000000343">
    <property type="component" value="Chromosome"/>
</dbReference>
<dbReference type="PANTHER" id="PTHR47637:SF1">
    <property type="entry name" value="CHAPERONE SURA"/>
    <property type="match status" value="1"/>
</dbReference>
<dbReference type="SUPFAM" id="SSF109998">
    <property type="entry name" value="Triger factor/SurA peptide-binding domain-like"/>
    <property type="match status" value="1"/>
</dbReference>
<evidence type="ECO:0008006" key="4">
    <source>
        <dbReference type="Google" id="ProtNLM"/>
    </source>
</evidence>
<evidence type="ECO:0000313" key="3">
    <source>
        <dbReference type="Proteomes" id="UP000000343"/>
    </source>
</evidence>
<proteinExistence type="predicted"/>
<dbReference type="RefSeq" id="WP_013580982.1">
    <property type="nucleotide sequence ID" value="NC_015064.1"/>
</dbReference>
<dbReference type="OrthoDB" id="117954at2"/>
<organism evidence="3">
    <name type="scientific">Granulicella tundricola (strain ATCC BAA-1859 / DSM 23138 / MP5ACTX9)</name>
    <dbReference type="NCBI Taxonomy" id="1198114"/>
    <lineage>
        <taxon>Bacteria</taxon>
        <taxon>Pseudomonadati</taxon>
        <taxon>Acidobacteriota</taxon>
        <taxon>Terriglobia</taxon>
        <taxon>Terriglobales</taxon>
        <taxon>Acidobacteriaceae</taxon>
        <taxon>Granulicella</taxon>
    </lineage>
</organism>